<sequence length="301" mass="33136">MANLFFILLLVSFASLVAGLVKPSLFTRIKLPTRKLVGLVFGGIMFVSLIGIGATAPSKPETELKNEQPQTTVTAAPTTKAAPLNQQDTNEQADLFLVTRVIDGDTIEIEGGQRIRYIGIDTPETVDPRKPVQCFGVEASNKNKELVLNKKVRLEKDVSEADKYGRLLRYVYIGNTFVNLELVQQGYAYASSYPPDIKYQNQFTSAQSEAREQNKGLWGGCPVVTQTTTPIATPTFTPQQTQPPSSCDIKGNIASDGEKIYHVIGCASYNVTKIDEARGEQWFCTEQEAVTAGWRKAYNCP</sequence>
<evidence type="ECO:0000313" key="7">
    <source>
        <dbReference type="Proteomes" id="UP000177117"/>
    </source>
</evidence>
<keyword evidence="2" id="KW-0255">Endonuclease</keyword>
<dbReference type="SUPFAM" id="SSF50199">
    <property type="entry name" value="Staphylococcal nuclease"/>
    <property type="match status" value="1"/>
</dbReference>
<dbReference type="PANTHER" id="PTHR12302">
    <property type="entry name" value="EBNA2 BINDING PROTEIN P100"/>
    <property type="match status" value="1"/>
</dbReference>
<dbReference type="Gene3D" id="2.40.50.90">
    <property type="match status" value="1"/>
</dbReference>
<dbReference type="InterPro" id="IPR035437">
    <property type="entry name" value="SNase_OB-fold_sf"/>
</dbReference>
<dbReference type="GO" id="GO:0004519">
    <property type="term" value="F:endonuclease activity"/>
    <property type="evidence" value="ECO:0007669"/>
    <property type="project" value="UniProtKB-KW"/>
</dbReference>
<keyword evidence="4" id="KW-0812">Transmembrane</keyword>
<dbReference type="SMART" id="SM00318">
    <property type="entry name" value="SNc"/>
    <property type="match status" value="1"/>
</dbReference>
<proteinExistence type="predicted"/>
<organism evidence="6 7">
    <name type="scientific">Candidatus Yanofskybacteria bacterium RIFCSPHIGHO2_01_FULL_41_53</name>
    <dbReference type="NCBI Taxonomy" id="1802663"/>
    <lineage>
        <taxon>Bacteria</taxon>
        <taxon>Candidatus Yanofskyibacteriota</taxon>
    </lineage>
</organism>
<name>A0A1F8EKL9_9BACT</name>
<dbReference type="InterPro" id="IPR016071">
    <property type="entry name" value="Staphylococal_nuclease_OB-fold"/>
</dbReference>
<keyword evidence="4" id="KW-1133">Transmembrane helix</keyword>
<evidence type="ECO:0000259" key="5">
    <source>
        <dbReference type="PROSITE" id="PS50830"/>
    </source>
</evidence>
<dbReference type="PROSITE" id="PS50830">
    <property type="entry name" value="TNASE_3"/>
    <property type="match status" value="1"/>
</dbReference>
<accession>A0A1F8EKL9</accession>
<keyword evidence="3" id="KW-0378">Hydrolase</keyword>
<evidence type="ECO:0000256" key="3">
    <source>
        <dbReference type="ARBA" id="ARBA00022801"/>
    </source>
</evidence>
<dbReference type="AlphaFoldDB" id="A0A1F8EKL9"/>
<feature type="domain" description="TNase-like" evidence="5">
    <location>
        <begin position="98"/>
        <end position="220"/>
    </location>
</feature>
<dbReference type="Pfam" id="PF00565">
    <property type="entry name" value="SNase"/>
    <property type="match status" value="1"/>
</dbReference>
<evidence type="ECO:0000256" key="1">
    <source>
        <dbReference type="ARBA" id="ARBA00022722"/>
    </source>
</evidence>
<dbReference type="EMBL" id="MGJD01000006">
    <property type="protein sequence ID" value="OGN01382.1"/>
    <property type="molecule type" value="Genomic_DNA"/>
</dbReference>
<gene>
    <name evidence="6" type="ORF">A2650_00665</name>
</gene>
<evidence type="ECO:0000256" key="4">
    <source>
        <dbReference type="SAM" id="Phobius"/>
    </source>
</evidence>
<dbReference type="PANTHER" id="PTHR12302:SF3">
    <property type="entry name" value="SERINE_THREONINE-PROTEIN KINASE 31"/>
    <property type="match status" value="1"/>
</dbReference>
<feature type="transmembrane region" description="Helical" evidence="4">
    <location>
        <begin position="35"/>
        <end position="56"/>
    </location>
</feature>
<evidence type="ECO:0000256" key="2">
    <source>
        <dbReference type="ARBA" id="ARBA00022759"/>
    </source>
</evidence>
<reference evidence="6 7" key="1">
    <citation type="journal article" date="2016" name="Nat. Commun.">
        <title>Thousands of microbial genomes shed light on interconnected biogeochemical processes in an aquifer system.</title>
        <authorList>
            <person name="Anantharaman K."/>
            <person name="Brown C.T."/>
            <person name="Hug L.A."/>
            <person name="Sharon I."/>
            <person name="Castelle C.J."/>
            <person name="Probst A.J."/>
            <person name="Thomas B.C."/>
            <person name="Singh A."/>
            <person name="Wilkins M.J."/>
            <person name="Karaoz U."/>
            <person name="Brodie E.L."/>
            <person name="Williams K.H."/>
            <person name="Hubbard S.S."/>
            <person name="Banfield J.F."/>
        </authorList>
    </citation>
    <scope>NUCLEOTIDE SEQUENCE [LARGE SCALE GENOMIC DNA]</scope>
</reference>
<dbReference type="Proteomes" id="UP000177117">
    <property type="component" value="Unassembled WGS sequence"/>
</dbReference>
<evidence type="ECO:0000313" key="6">
    <source>
        <dbReference type="EMBL" id="OGN01382.1"/>
    </source>
</evidence>
<keyword evidence="4" id="KW-0472">Membrane</keyword>
<comment type="caution">
    <text evidence="6">The sequence shown here is derived from an EMBL/GenBank/DDBJ whole genome shotgun (WGS) entry which is preliminary data.</text>
</comment>
<dbReference type="GO" id="GO:0016787">
    <property type="term" value="F:hydrolase activity"/>
    <property type="evidence" value="ECO:0007669"/>
    <property type="project" value="UniProtKB-KW"/>
</dbReference>
<keyword evidence="1" id="KW-0540">Nuclease</keyword>
<protein>
    <recommendedName>
        <fullName evidence="5">TNase-like domain-containing protein</fullName>
    </recommendedName>
</protein>